<name>A0A941E7Z9_9ACTN</name>
<protein>
    <submittedName>
        <fullName evidence="1">Uncharacterized protein</fullName>
    </submittedName>
</protein>
<accession>A0A941E7Z9</accession>
<dbReference type="AlphaFoldDB" id="A0A941E7Z9"/>
<keyword evidence="2" id="KW-1185">Reference proteome</keyword>
<evidence type="ECO:0000313" key="2">
    <source>
        <dbReference type="Proteomes" id="UP000676325"/>
    </source>
</evidence>
<dbReference type="EMBL" id="JAGSOH010000003">
    <property type="protein sequence ID" value="MBR7825145.1"/>
    <property type="molecule type" value="Genomic_DNA"/>
</dbReference>
<sequence>MTHYSKGRPVRAQYHLRYQILPAAQREETVAEAKALAKACQELEISEVVLLLGAEDVFEGHLAGAQEDRWYVTVEAALAVLTEAGLSVSLNPWATVGHADRGRVDRLGFSPMVSPTGQSASGQASFACPRWRRWMVNHYGRFAELGFRVVWLEDDFRFHNHAPLEWGGGFEPLMLERLAALVGEPVTRERVVAAVTHPGEPHPWRALLQQVWRTAQLEVAELVAAEVHRRSRGRSEVGLMSSRLDKHSVEGRDWKALFEALTVEGRATHRPHFAWYNDLPGNRLGAQLWLLEAQRALRPPAVRSEPEIENWPYTSWTKSDVQTWSEMTVAQFAGSDALLVNAYPNNERRVIERYPQVSGLLRRSRPALDWIAERYPRDHESWGVGVPFPPAAATHLRTRAGGDLSALEIDSGPAADYLLRNGIPVTSRPAPVNAVFGGMAWALSDEVILRLLGGGLLVDGLAAEVLCKRGFGSRIGVDVAAIVPRDPRPERGAQPTQTPYTGERAVEPNLARDLGLENSMLSLNVQPALARLEPREGATVWTEVLAGDGSRWGAGRTAFPNDIGGRVVVLAATAPDALAGSDAAQRLLHHTIRFLEGEHPAMPLVSGGPHLFPHLSRSHGTTRLAVANGSADPARVEVDIPRIPDRPSATLLRPLAAPVKEPVRAQGRILRHESELCHRGWLVLEWPEPVDD</sequence>
<reference evidence="1" key="1">
    <citation type="submission" date="2021-04" db="EMBL/GenBank/DDBJ databases">
        <title>Genome based classification of Actinospica acidithermotolerans sp. nov., an actinobacterium isolated from an Indonesian hot spring.</title>
        <authorList>
            <person name="Kusuma A.B."/>
            <person name="Putra K.E."/>
            <person name="Nafisah S."/>
            <person name="Loh J."/>
            <person name="Nouioui I."/>
            <person name="Goodfellow M."/>
        </authorList>
    </citation>
    <scope>NUCLEOTIDE SEQUENCE</scope>
    <source>
        <strain evidence="1">MGRD01-02</strain>
    </source>
</reference>
<dbReference type="Proteomes" id="UP000676325">
    <property type="component" value="Unassembled WGS sequence"/>
</dbReference>
<gene>
    <name evidence="1" type="ORF">KDK95_02420</name>
</gene>
<organism evidence="1 2">
    <name type="scientific">Actinospica acidithermotolerans</name>
    <dbReference type="NCBI Taxonomy" id="2828514"/>
    <lineage>
        <taxon>Bacteria</taxon>
        <taxon>Bacillati</taxon>
        <taxon>Actinomycetota</taxon>
        <taxon>Actinomycetes</taxon>
        <taxon>Catenulisporales</taxon>
        <taxon>Actinospicaceae</taxon>
        <taxon>Actinospica</taxon>
    </lineage>
</organism>
<comment type="caution">
    <text evidence="1">The sequence shown here is derived from an EMBL/GenBank/DDBJ whole genome shotgun (WGS) entry which is preliminary data.</text>
</comment>
<dbReference type="RefSeq" id="WP_212516302.1">
    <property type="nucleotide sequence ID" value="NZ_JAGSOH010000003.1"/>
</dbReference>
<evidence type="ECO:0000313" key="1">
    <source>
        <dbReference type="EMBL" id="MBR7825145.1"/>
    </source>
</evidence>
<proteinExistence type="predicted"/>